<dbReference type="Pfam" id="PF02022">
    <property type="entry name" value="Integrase_Zn"/>
    <property type="match status" value="1"/>
</dbReference>
<dbReference type="PANTHER" id="PTHR41694:SF3">
    <property type="entry name" value="RNA-DIRECTED DNA POLYMERASE-RELATED"/>
    <property type="match status" value="1"/>
</dbReference>
<evidence type="ECO:0000256" key="9">
    <source>
        <dbReference type="PROSITE-ProRule" id="PRU00450"/>
    </source>
</evidence>
<evidence type="ECO:0000256" key="2">
    <source>
        <dbReference type="ARBA" id="ARBA00022679"/>
    </source>
</evidence>
<comment type="caution">
    <text evidence="13">The sequence shown here is derived from an EMBL/GenBank/DDBJ whole genome shotgun (WGS) entry which is preliminary data.</text>
</comment>
<feature type="domain" description="Integrase catalytic" evidence="12">
    <location>
        <begin position="148"/>
        <end position="270"/>
    </location>
</feature>
<keyword evidence="6" id="KW-0255">Endonuclease</keyword>
<keyword evidence="3" id="KW-0548">Nucleotidyltransferase</keyword>
<evidence type="ECO:0000256" key="7">
    <source>
        <dbReference type="ARBA" id="ARBA00022801"/>
    </source>
</evidence>
<dbReference type="InterPro" id="IPR002156">
    <property type="entry name" value="RNaseH_domain"/>
</dbReference>
<keyword evidence="8" id="KW-0695">RNA-directed DNA polymerase</keyword>
<dbReference type="Pfam" id="PF00075">
    <property type="entry name" value="RNase_H"/>
    <property type="match status" value="1"/>
</dbReference>
<evidence type="ECO:0000256" key="1">
    <source>
        <dbReference type="ARBA" id="ARBA00012493"/>
    </source>
</evidence>
<dbReference type="InterPro" id="IPR036397">
    <property type="entry name" value="RNaseH_sf"/>
</dbReference>
<evidence type="ECO:0000256" key="3">
    <source>
        <dbReference type="ARBA" id="ARBA00022695"/>
    </source>
</evidence>
<dbReference type="GO" id="GO:0015074">
    <property type="term" value="P:DNA integration"/>
    <property type="evidence" value="ECO:0007669"/>
    <property type="project" value="InterPro"/>
</dbReference>
<name>A0AAW3DJY0_9AVES</name>
<gene>
    <name evidence="13" type="ORF">N339_13063</name>
</gene>
<evidence type="ECO:0000313" key="13">
    <source>
        <dbReference type="EMBL" id="KFU99906.1"/>
    </source>
</evidence>
<evidence type="ECO:0000259" key="11">
    <source>
        <dbReference type="PROSITE" id="PS50879"/>
    </source>
</evidence>
<dbReference type="GO" id="GO:0008270">
    <property type="term" value="F:zinc ion binding"/>
    <property type="evidence" value="ECO:0007669"/>
    <property type="project" value="UniProtKB-KW"/>
</dbReference>
<proteinExistence type="predicted"/>
<evidence type="ECO:0000256" key="5">
    <source>
        <dbReference type="ARBA" id="ARBA00022723"/>
    </source>
</evidence>
<keyword evidence="2" id="KW-0808">Transferase</keyword>
<dbReference type="InterPro" id="IPR001584">
    <property type="entry name" value="Integrase_cat-core"/>
</dbReference>
<evidence type="ECO:0000256" key="6">
    <source>
        <dbReference type="ARBA" id="ARBA00022759"/>
    </source>
</evidence>
<dbReference type="SUPFAM" id="SSF46919">
    <property type="entry name" value="N-terminal Zn binding domain of HIV integrase"/>
    <property type="match status" value="1"/>
</dbReference>
<dbReference type="Proteomes" id="UP000053149">
    <property type="component" value="Unassembled WGS sequence"/>
</dbReference>
<organism evidence="13 14">
    <name type="scientific">Pterocles gutturalis</name>
    <name type="common">yellow-throated sandgrouse</name>
    <dbReference type="NCBI Taxonomy" id="240206"/>
    <lineage>
        <taxon>Eukaryota</taxon>
        <taxon>Metazoa</taxon>
        <taxon>Chordata</taxon>
        <taxon>Craniata</taxon>
        <taxon>Vertebrata</taxon>
        <taxon>Euteleostomi</taxon>
        <taxon>Archelosauria</taxon>
        <taxon>Archosauria</taxon>
        <taxon>Dinosauria</taxon>
        <taxon>Saurischia</taxon>
        <taxon>Theropoda</taxon>
        <taxon>Coelurosauria</taxon>
        <taxon>Aves</taxon>
        <taxon>Neognathae</taxon>
        <taxon>Neoaves</taxon>
        <taxon>Columbimorphae</taxon>
        <taxon>Pterocliformes</taxon>
        <taxon>Pteroclidae</taxon>
        <taxon>Pterocles</taxon>
    </lineage>
</organism>
<sequence length="270" mass="30168">ELSAVIWALSRWVGTPLNVVTDSLYVAGVVPRLEDTLLRETSNPKLGKLFLQLQSVLTQRTAPCCVIHIRSHQLDMGLGRGNQFADNLVSPVYHVPLMDKFQQARQSHKDFHQNAKGLKRQFGLTENEARSIVQACPRCGNHGPGIGMGVNPRGLKVLEIWQMDVTHIPEFGRLKYVHVMVDTFSKVVWAMALPGEKAQHVCKRLLACFAILGVPECIKTDNGPACISQKLWSFLTKWGVNHKTGISHVPTGQGLIERVHQVIKDYLNKQ</sequence>
<dbReference type="InterPro" id="IPR012337">
    <property type="entry name" value="RNaseH-like_sf"/>
</dbReference>
<keyword evidence="9" id="KW-0863">Zinc-finger</keyword>
<evidence type="ECO:0000259" key="10">
    <source>
        <dbReference type="PROSITE" id="PS50876"/>
    </source>
</evidence>
<dbReference type="InterPro" id="IPR003308">
    <property type="entry name" value="Integrase_Zn-bd_dom_N"/>
</dbReference>
<dbReference type="EMBL" id="JMFR01060462">
    <property type="protein sequence ID" value="KFU99906.1"/>
    <property type="molecule type" value="Genomic_DNA"/>
</dbReference>
<protein>
    <recommendedName>
        <fullName evidence="1">RNA-directed DNA polymerase</fullName>
        <ecNumber evidence="1">2.7.7.49</ecNumber>
    </recommendedName>
</protein>
<evidence type="ECO:0000313" key="14">
    <source>
        <dbReference type="Proteomes" id="UP000053149"/>
    </source>
</evidence>
<dbReference type="GO" id="GO:0003964">
    <property type="term" value="F:RNA-directed DNA polymerase activity"/>
    <property type="evidence" value="ECO:0007669"/>
    <property type="project" value="UniProtKB-KW"/>
</dbReference>
<dbReference type="Pfam" id="PF00665">
    <property type="entry name" value="rve"/>
    <property type="match status" value="1"/>
</dbReference>
<dbReference type="GO" id="GO:0035613">
    <property type="term" value="F:RNA stem-loop binding"/>
    <property type="evidence" value="ECO:0007669"/>
    <property type="project" value="TreeGrafter"/>
</dbReference>
<feature type="domain" description="RNase H type-1" evidence="11">
    <location>
        <begin position="1"/>
        <end position="94"/>
    </location>
</feature>
<keyword evidence="14" id="KW-1185">Reference proteome</keyword>
<keyword evidence="4" id="KW-0540">Nuclease</keyword>
<keyword evidence="7" id="KW-0378">Hydrolase</keyword>
<evidence type="ECO:0000256" key="8">
    <source>
        <dbReference type="ARBA" id="ARBA00022918"/>
    </source>
</evidence>
<dbReference type="GO" id="GO:0004523">
    <property type="term" value="F:RNA-DNA hybrid ribonuclease activity"/>
    <property type="evidence" value="ECO:0007669"/>
    <property type="project" value="InterPro"/>
</dbReference>
<accession>A0AAW3DJY0</accession>
<dbReference type="PROSITE" id="PS50994">
    <property type="entry name" value="INTEGRASE"/>
    <property type="match status" value="1"/>
</dbReference>
<dbReference type="PANTHER" id="PTHR41694">
    <property type="entry name" value="ENDOGENOUS RETROVIRUS GROUP K MEMBER POL PROTEIN"/>
    <property type="match status" value="1"/>
</dbReference>
<dbReference type="SUPFAM" id="SSF53098">
    <property type="entry name" value="Ribonuclease H-like"/>
    <property type="match status" value="2"/>
</dbReference>
<reference evidence="13 14" key="1">
    <citation type="journal article" date="2014" name="Science">
        <title>Comparative genomics reveals insights into avian genome evolution and adaptation.</title>
        <authorList>
            <consortium name="Avian Genome Consortium"/>
            <person name="Zhang G."/>
            <person name="Li C."/>
            <person name="Li Q."/>
            <person name="Li B."/>
            <person name="Larkin D.M."/>
            <person name="Lee C."/>
            <person name="Storz J.F."/>
            <person name="Antunes A."/>
            <person name="Greenwold M.J."/>
            <person name="Meredith R.W."/>
            <person name="Odeen A."/>
            <person name="Cui J."/>
            <person name="Zhou Q."/>
            <person name="Xu L."/>
            <person name="Pan H."/>
            <person name="Wang Z."/>
            <person name="Jin L."/>
            <person name="Zhang P."/>
            <person name="Hu H."/>
            <person name="Yang W."/>
            <person name="Hu J."/>
            <person name="Xiao J."/>
            <person name="Yang Z."/>
            <person name="Liu Y."/>
            <person name="Xie Q."/>
            <person name="Yu H."/>
            <person name="Lian J."/>
            <person name="Wen P."/>
            <person name="Zhang F."/>
            <person name="Li H."/>
            <person name="Zeng Y."/>
            <person name="Xiong Z."/>
            <person name="Liu S."/>
            <person name="Zhou L."/>
            <person name="Huang Z."/>
            <person name="An N."/>
            <person name="Wang J."/>
            <person name="Zheng Q."/>
            <person name="Xiong Y."/>
            <person name="Wang G."/>
            <person name="Wang B."/>
            <person name="Wang J."/>
            <person name="Fan Y."/>
            <person name="da Fonseca R.R."/>
            <person name="Alfaro-Nunez A."/>
            <person name="Schubert M."/>
            <person name="Orlando L."/>
            <person name="Mourier T."/>
            <person name="Howard J.T."/>
            <person name="Ganapathy G."/>
            <person name="Pfenning A."/>
            <person name="Whitney O."/>
            <person name="Rivas M.V."/>
            <person name="Hara E."/>
            <person name="Smith J."/>
            <person name="Farre M."/>
            <person name="Narayan J."/>
            <person name="Slavov G."/>
            <person name="Romanov M.N."/>
            <person name="Borges R."/>
            <person name="Machado J.P."/>
            <person name="Khan I."/>
            <person name="Springer M.S."/>
            <person name="Gatesy J."/>
            <person name="Hoffmann F.G."/>
            <person name="Opazo J.C."/>
            <person name="Hastad O."/>
            <person name="Sawyer R.H."/>
            <person name="Kim H."/>
            <person name="Kim K.W."/>
            <person name="Kim H.J."/>
            <person name="Cho S."/>
            <person name="Li N."/>
            <person name="Huang Y."/>
            <person name="Bruford M.W."/>
            <person name="Zhan X."/>
            <person name="Dixon A."/>
            <person name="Bertelsen M.F."/>
            <person name="Derryberry E."/>
            <person name="Warren W."/>
            <person name="Wilson R.K."/>
            <person name="Li S."/>
            <person name="Ray D.A."/>
            <person name="Green R.E."/>
            <person name="O'Brien S.J."/>
            <person name="Griffin D."/>
            <person name="Johnson W.E."/>
            <person name="Haussler D."/>
            <person name="Ryder O.A."/>
            <person name="Willerslev E."/>
            <person name="Graves G.R."/>
            <person name="Alstrom P."/>
            <person name="Fjeldsa J."/>
            <person name="Mindell D.P."/>
            <person name="Edwards S.V."/>
            <person name="Braun E.L."/>
            <person name="Rahbek C."/>
            <person name="Burt D.W."/>
            <person name="Houde P."/>
            <person name="Zhang Y."/>
            <person name="Yang H."/>
            <person name="Wang J."/>
            <person name="Jarvis E.D."/>
            <person name="Gilbert M.T."/>
            <person name="Wang J."/>
        </authorList>
    </citation>
    <scope>NUCLEOTIDE SEQUENCE [LARGE SCALE GENOMIC DNA]</scope>
    <source>
        <strain evidence="13">BGI_N339</strain>
    </source>
</reference>
<dbReference type="PROSITE" id="PS50876">
    <property type="entry name" value="ZF_INTEGRASE"/>
    <property type="match status" value="1"/>
</dbReference>
<evidence type="ECO:0000259" key="12">
    <source>
        <dbReference type="PROSITE" id="PS50994"/>
    </source>
</evidence>
<dbReference type="PROSITE" id="PS50879">
    <property type="entry name" value="RNASE_H_1"/>
    <property type="match status" value="1"/>
</dbReference>
<feature type="non-terminal residue" evidence="13">
    <location>
        <position position="270"/>
    </location>
</feature>
<dbReference type="EC" id="2.7.7.49" evidence="1"/>
<dbReference type="Gene3D" id="3.30.420.10">
    <property type="entry name" value="Ribonuclease H-like superfamily/Ribonuclease H"/>
    <property type="match status" value="2"/>
</dbReference>
<evidence type="ECO:0000256" key="4">
    <source>
        <dbReference type="ARBA" id="ARBA00022722"/>
    </source>
</evidence>
<keyword evidence="9" id="KW-0862">Zinc</keyword>
<dbReference type="AlphaFoldDB" id="A0AAW3DJY0"/>
<feature type="domain" description="Integrase-type" evidence="10">
    <location>
        <begin position="99"/>
        <end position="140"/>
    </location>
</feature>
<feature type="non-terminal residue" evidence="13">
    <location>
        <position position="1"/>
    </location>
</feature>
<keyword evidence="5" id="KW-0479">Metal-binding</keyword>
<dbReference type="InterPro" id="IPR017856">
    <property type="entry name" value="Integrase-like_N"/>
</dbReference>
<dbReference type="Gene3D" id="1.10.10.200">
    <property type="match status" value="1"/>
</dbReference>